<evidence type="ECO:0000256" key="9">
    <source>
        <dbReference type="ARBA" id="ARBA00022989"/>
    </source>
</evidence>
<gene>
    <name evidence="18" type="ORF">PMH09_03710</name>
</gene>
<organism evidence="18 19">
    <name type="scientific">Roseofilum casamattae BLCC-M143</name>
    <dbReference type="NCBI Taxonomy" id="3022442"/>
    <lineage>
        <taxon>Bacteria</taxon>
        <taxon>Bacillati</taxon>
        <taxon>Cyanobacteriota</taxon>
        <taxon>Cyanophyceae</taxon>
        <taxon>Desertifilales</taxon>
        <taxon>Desertifilaceae</taxon>
        <taxon>Roseofilum</taxon>
        <taxon>Roseofilum casamattae</taxon>
    </lineage>
</organism>
<keyword evidence="13" id="KW-0175">Coiled coil</keyword>
<evidence type="ECO:0000256" key="12">
    <source>
        <dbReference type="PROSITE-ProRule" id="PRU00169"/>
    </source>
</evidence>
<feature type="transmembrane region" description="Helical" evidence="14">
    <location>
        <begin position="362"/>
        <end position="384"/>
    </location>
</feature>
<dbReference type="InterPro" id="IPR005467">
    <property type="entry name" value="His_kinase_dom"/>
</dbReference>
<dbReference type="InterPro" id="IPR004358">
    <property type="entry name" value="Sig_transdc_His_kin-like_C"/>
</dbReference>
<dbReference type="SMART" id="SM00387">
    <property type="entry name" value="HATPase_c"/>
    <property type="match status" value="1"/>
</dbReference>
<sequence>MKPSSEHSPSAQGTWLNRLNHPVPLRWLLVIPFVLQIFTAVGLTGYLSIRNSNHAIDDLVERLQEKAVSRVDNHLDNYLALPHQILELNLDVLETGLIDRADIEGFGRHFWKQSQVFPQFSYIGYYLQDNTAVGAGRWLEGYDVLISLNPSGGIQDYSYATDEQGNLTELVYEAPYEATTDSFYINTLAAGKAIWSDIYAVEGFGTYVVVSASVPVPDRNGEIIGVMSIDLLLSDISQFLGQLEVSPGAELLILENDGDLVASSSDEPIVSIQSNNEELEHYNIVNYPDPIAPAIARGIADNVGELTAINTTERFDLEFARQRYYVQIKPWQDEYGLDWLVVVAIPRSDFTAQIDANTRTTILLCLIALGTATVLGIYTSRWIARPILMLQEASEAIAEGQLDRVVEIYGIEELEKLARMFNQMAGRLQSSFSELETRVAERTVELQQAKEDADRANQAKSEFLASMSHELRTPLNGILGYAQILEQSHLPKTAQRDGVNIIYQCGLHLLDLINDVLDLAKIEARKLVLIPKPLHFPSLLQSVVELCRPRAEEQGLDFRYEVSSDLPDGVVVDEKRLRQVLLNLLGNAIKFTERGSVTLRVNAIEGSAECSSLLFQVSDTGVGIAAADLEKLFAAFEQVGDREKQAEGTGLGLAISQKIVGLMGGKLQVRSEPGRGSEFFFTLELPVAMNWAKQQIGIDRDRRIIGYEGDRHTILIVDDRWENRAVLVHLLEPLGFTTLEAENGREGLAQLRDRRPDLVITDLVMPVMDGFELIRMIRQSEDLQHYKIVVSSASVSRADRQKSLDSGGDLFLSKPIDARELLAVVAQCLDVTWCYGNQEELSDGESEMKAIEQIFPPSEYIEELLAIAHQGDPTAICDRLETWEECYRDFAHSIVELAEDFKIEEIEDLLQHYLDREFNDAT</sequence>
<dbReference type="SUPFAM" id="SSF55874">
    <property type="entry name" value="ATPase domain of HSP90 chaperone/DNA topoisomerase II/histidine kinase"/>
    <property type="match status" value="1"/>
</dbReference>
<keyword evidence="8" id="KW-0418">Kinase</keyword>
<dbReference type="Gene3D" id="1.10.287.130">
    <property type="match status" value="1"/>
</dbReference>
<keyword evidence="11 14" id="KW-0472">Membrane</keyword>
<evidence type="ECO:0000259" key="16">
    <source>
        <dbReference type="PROSITE" id="PS50110"/>
    </source>
</evidence>
<dbReference type="Pfam" id="PF02518">
    <property type="entry name" value="HATPase_c"/>
    <property type="match status" value="1"/>
</dbReference>
<evidence type="ECO:0000256" key="5">
    <source>
        <dbReference type="ARBA" id="ARBA00022553"/>
    </source>
</evidence>
<dbReference type="CDD" id="cd00082">
    <property type="entry name" value="HisKA"/>
    <property type="match status" value="1"/>
</dbReference>
<dbReference type="GO" id="GO:0005524">
    <property type="term" value="F:ATP binding"/>
    <property type="evidence" value="ECO:0007669"/>
    <property type="project" value="UniProtKB-KW"/>
</dbReference>
<dbReference type="Proteomes" id="UP001232992">
    <property type="component" value="Unassembled WGS sequence"/>
</dbReference>
<dbReference type="PANTHER" id="PTHR43047">
    <property type="entry name" value="TWO-COMPONENT HISTIDINE PROTEIN KINASE"/>
    <property type="match status" value="1"/>
</dbReference>
<dbReference type="EMBL" id="JAQOSQ010000002">
    <property type="protein sequence ID" value="MDJ1182291.1"/>
    <property type="molecule type" value="Genomic_DNA"/>
</dbReference>
<dbReference type="SUPFAM" id="SSF52172">
    <property type="entry name" value="CheY-like"/>
    <property type="match status" value="1"/>
</dbReference>
<keyword evidence="6" id="KW-0808">Transferase</keyword>
<dbReference type="Gene3D" id="3.30.450.20">
    <property type="entry name" value="PAS domain"/>
    <property type="match status" value="1"/>
</dbReference>
<dbReference type="InterPro" id="IPR003661">
    <property type="entry name" value="HisK_dim/P_dom"/>
</dbReference>
<keyword evidence="7 14" id="KW-0812">Transmembrane</keyword>
<dbReference type="Pfam" id="PF00512">
    <property type="entry name" value="HisKA"/>
    <property type="match status" value="1"/>
</dbReference>
<comment type="catalytic activity">
    <reaction evidence="1">
        <text>ATP + protein L-histidine = ADP + protein N-phospho-L-histidine.</text>
        <dbReference type="EC" id="2.7.13.3"/>
    </reaction>
</comment>
<dbReference type="PROSITE" id="PS50109">
    <property type="entry name" value="HIS_KIN"/>
    <property type="match status" value="1"/>
</dbReference>
<evidence type="ECO:0000256" key="6">
    <source>
        <dbReference type="ARBA" id="ARBA00022679"/>
    </source>
</evidence>
<keyword evidence="18" id="KW-0547">Nucleotide-binding</keyword>
<keyword evidence="18" id="KW-0067">ATP-binding</keyword>
<feature type="domain" description="HAMP" evidence="17">
    <location>
        <begin position="381"/>
        <end position="433"/>
    </location>
</feature>
<keyword evidence="10" id="KW-0902">Two-component regulatory system</keyword>
<dbReference type="SMART" id="SM00304">
    <property type="entry name" value="HAMP"/>
    <property type="match status" value="1"/>
</dbReference>
<keyword evidence="5 12" id="KW-0597">Phosphoprotein</keyword>
<dbReference type="CDD" id="cd16922">
    <property type="entry name" value="HATPase_EvgS-ArcB-TorS-like"/>
    <property type="match status" value="1"/>
</dbReference>
<evidence type="ECO:0000256" key="14">
    <source>
        <dbReference type="SAM" id="Phobius"/>
    </source>
</evidence>
<dbReference type="Gene3D" id="6.10.340.10">
    <property type="match status" value="1"/>
</dbReference>
<evidence type="ECO:0000256" key="2">
    <source>
        <dbReference type="ARBA" id="ARBA00004651"/>
    </source>
</evidence>
<feature type="transmembrane region" description="Helical" evidence="14">
    <location>
        <begin position="27"/>
        <end position="49"/>
    </location>
</feature>
<evidence type="ECO:0000259" key="15">
    <source>
        <dbReference type="PROSITE" id="PS50109"/>
    </source>
</evidence>
<evidence type="ECO:0000256" key="10">
    <source>
        <dbReference type="ARBA" id="ARBA00023012"/>
    </source>
</evidence>
<dbReference type="SMART" id="SM00448">
    <property type="entry name" value="REC"/>
    <property type="match status" value="1"/>
</dbReference>
<dbReference type="PROSITE" id="PS50110">
    <property type="entry name" value="RESPONSE_REGULATORY"/>
    <property type="match status" value="1"/>
</dbReference>
<dbReference type="InterPro" id="IPR001789">
    <property type="entry name" value="Sig_transdc_resp-reg_receiver"/>
</dbReference>
<evidence type="ECO:0000256" key="4">
    <source>
        <dbReference type="ARBA" id="ARBA00022475"/>
    </source>
</evidence>
<dbReference type="InterPro" id="IPR036097">
    <property type="entry name" value="HisK_dim/P_sf"/>
</dbReference>
<dbReference type="InterPro" id="IPR029151">
    <property type="entry name" value="Sensor-like_sf"/>
</dbReference>
<evidence type="ECO:0000256" key="7">
    <source>
        <dbReference type="ARBA" id="ARBA00022692"/>
    </source>
</evidence>
<dbReference type="EC" id="2.7.13.3" evidence="3"/>
<dbReference type="InterPro" id="IPR003594">
    <property type="entry name" value="HATPase_dom"/>
</dbReference>
<protein>
    <recommendedName>
        <fullName evidence="3">histidine kinase</fullName>
        <ecNumber evidence="3">2.7.13.3</ecNumber>
    </recommendedName>
</protein>
<dbReference type="InterPro" id="IPR036890">
    <property type="entry name" value="HATPase_C_sf"/>
</dbReference>
<reference evidence="18 19" key="1">
    <citation type="submission" date="2023-01" db="EMBL/GenBank/DDBJ databases">
        <title>Novel diversity within Roseofilum (Cyanobacteria; Desertifilaceae) from marine benthic mats with descriptions of four novel species.</title>
        <authorList>
            <person name="Wang Y."/>
            <person name="Berthold D.E."/>
            <person name="Hu J."/>
            <person name="Lefler F.W."/>
            <person name="Laughinghouse H.D. IV."/>
        </authorList>
    </citation>
    <scope>NUCLEOTIDE SEQUENCE [LARGE SCALE GENOMIC DNA]</scope>
    <source>
        <strain evidence="18 19">BLCC-M143</strain>
    </source>
</reference>
<accession>A0ABT7BSY4</accession>
<evidence type="ECO:0000256" key="11">
    <source>
        <dbReference type="ARBA" id="ARBA00023136"/>
    </source>
</evidence>
<feature type="domain" description="Response regulatory" evidence="16">
    <location>
        <begin position="713"/>
        <end position="829"/>
    </location>
</feature>
<keyword evidence="19" id="KW-1185">Reference proteome</keyword>
<keyword evidence="4" id="KW-1003">Cell membrane</keyword>
<evidence type="ECO:0000256" key="3">
    <source>
        <dbReference type="ARBA" id="ARBA00012438"/>
    </source>
</evidence>
<dbReference type="RefSeq" id="WP_283756943.1">
    <property type="nucleotide sequence ID" value="NZ_JAQOSQ010000002.1"/>
</dbReference>
<keyword evidence="9 14" id="KW-1133">Transmembrane helix</keyword>
<dbReference type="SUPFAM" id="SSF158472">
    <property type="entry name" value="HAMP domain-like"/>
    <property type="match status" value="1"/>
</dbReference>
<evidence type="ECO:0000313" key="19">
    <source>
        <dbReference type="Proteomes" id="UP001232992"/>
    </source>
</evidence>
<dbReference type="CDD" id="cd17546">
    <property type="entry name" value="REC_hyHK_CKI1_RcsC-like"/>
    <property type="match status" value="1"/>
</dbReference>
<dbReference type="SUPFAM" id="SSF47384">
    <property type="entry name" value="Homodimeric domain of signal transducing histidine kinase"/>
    <property type="match status" value="1"/>
</dbReference>
<dbReference type="InterPro" id="IPR003660">
    <property type="entry name" value="HAMP_dom"/>
</dbReference>
<dbReference type="CDD" id="cd06225">
    <property type="entry name" value="HAMP"/>
    <property type="match status" value="1"/>
</dbReference>
<dbReference type="PROSITE" id="PS50885">
    <property type="entry name" value="HAMP"/>
    <property type="match status" value="1"/>
</dbReference>
<evidence type="ECO:0000256" key="13">
    <source>
        <dbReference type="SAM" id="Coils"/>
    </source>
</evidence>
<dbReference type="SUPFAM" id="SSF103190">
    <property type="entry name" value="Sensory domain-like"/>
    <property type="match status" value="1"/>
</dbReference>
<dbReference type="InterPro" id="IPR011006">
    <property type="entry name" value="CheY-like_superfamily"/>
</dbReference>
<dbReference type="InterPro" id="IPR033479">
    <property type="entry name" value="dCache_1"/>
</dbReference>
<dbReference type="Pfam" id="PF00072">
    <property type="entry name" value="Response_reg"/>
    <property type="match status" value="1"/>
</dbReference>
<dbReference type="Pfam" id="PF02743">
    <property type="entry name" value="dCache_1"/>
    <property type="match status" value="1"/>
</dbReference>
<evidence type="ECO:0000259" key="17">
    <source>
        <dbReference type="PROSITE" id="PS50885"/>
    </source>
</evidence>
<dbReference type="Pfam" id="PF00672">
    <property type="entry name" value="HAMP"/>
    <property type="match status" value="1"/>
</dbReference>
<comment type="subcellular location">
    <subcellularLocation>
        <location evidence="2">Cell membrane</location>
        <topology evidence="2">Multi-pass membrane protein</topology>
    </subcellularLocation>
</comment>
<dbReference type="PRINTS" id="PR00344">
    <property type="entry name" value="BCTRLSENSOR"/>
</dbReference>
<dbReference type="Gene3D" id="3.30.565.10">
    <property type="entry name" value="Histidine kinase-like ATPase, C-terminal domain"/>
    <property type="match status" value="1"/>
</dbReference>
<dbReference type="Gene3D" id="3.40.50.2300">
    <property type="match status" value="1"/>
</dbReference>
<evidence type="ECO:0000313" key="18">
    <source>
        <dbReference type="EMBL" id="MDJ1182291.1"/>
    </source>
</evidence>
<proteinExistence type="predicted"/>
<feature type="domain" description="Histidine kinase" evidence="15">
    <location>
        <begin position="466"/>
        <end position="687"/>
    </location>
</feature>
<comment type="caution">
    <text evidence="18">The sequence shown here is derived from an EMBL/GenBank/DDBJ whole genome shotgun (WGS) entry which is preliminary data.</text>
</comment>
<name>A0ABT7BSY4_9CYAN</name>
<evidence type="ECO:0000256" key="1">
    <source>
        <dbReference type="ARBA" id="ARBA00000085"/>
    </source>
</evidence>
<feature type="coiled-coil region" evidence="13">
    <location>
        <begin position="432"/>
        <end position="466"/>
    </location>
</feature>
<feature type="modified residue" description="4-aspartylphosphate" evidence="12">
    <location>
        <position position="762"/>
    </location>
</feature>
<dbReference type="SMART" id="SM00388">
    <property type="entry name" value="HisKA"/>
    <property type="match status" value="1"/>
</dbReference>
<evidence type="ECO:0000256" key="8">
    <source>
        <dbReference type="ARBA" id="ARBA00022777"/>
    </source>
</evidence>